<dbReference type="Proteomes" id="UP001159641">
    <property type="component" value="Unassembled WGS sequence"/>
</dbReference>
<evidence type="ECO:0000256" key="1">
    <source>
        <dbReference type="SAM" id="MobiDB-lite"/>
    </source>
</evidence>
<feature type="compositionally biased region" description="Low complexity" evidence="1">
    <location>
        <begin position="171"/>
        <end position="184"/>
    </location>
</feature>
<feature type="region of interest" description="Disordered" evidence="1">
    <location>
        <begin position="1"/>
        <end position="20"/>
    </location>
</feature>
<sequence length="207" mass="19802">MPHSPLGNTNCSGKIPASRPKLAPAIRAPRAGGAHGRWDANRPRAPGWAALTAAQTGRVLLALRRPLWTLARRRGRPLNTHVGYRPALRPASRAGLPPAGGPAGSGAPPAAGTGCAGAGAGAPPARPPGKRKSARCGGALGPGGAPGAGGVGGAGGKAGSRGLHVAFLPLGSRRPSVSSSLVRPQGGGGGGAGAGAGAGAGGSWCPE</sequence>
<feature type="compositionally biased region" description="Polar residues" evidence="1">
    <location>
        <begin position="1"/>
        <end position="12"/>
    </location>
</feature>
<evidence type="ECO:0000313" key="3">
    <source>
        <dbReference type="Proteomes" id="UP001159641"/>
    </source>
</evidence>
<gene>
    <name evidence="2" type="ORF">J1605_007134</name>
</gene>
<evidence type="ECO:0000313" key="2">
    <source>
        <dbReference type="EMBL" id="KAJ8785537.1"/>
    </source>
</evidence>
<feature type="region of interest" description="Disordered" evidence="1">
    <location>
        <begin position="81"/>
        <end position="138"/>
    </location>
</feature>
<proteinExistence type="predicted"/>
<reference evidence="2 3" key="1">
    <citation type="submission" date="2022-11" db="EMBL/GenBank/DDBJ databases">
        <title>Whole genome sequence of Eschrichtius robustus ER-17-0199.</title>
        <authorList>
            <person name="Bruniche-Olsen A."/>
            <person name="Black A.N."/>
            <person name="Fields C.J."/>
            <person name="Walden K."/>
            <person name="Dewoody J.A."/>
        </authorList>
    </citation>
    <scope>NUCLEOTIDE SEQUENCE [LARGE SCALE GENOMIC DNA]</scope>
    <source>
        <strain evidence="2">ER-17-0199</strain>
        <tissue evidence="2">Blubber</tissue>
    </source>
</reference>
<organism evidence="2 3">
    <name type="scientific">Eschrichtius robustus</name>
    <name type="common">California gray whale</name>
    <name type="synonym">Eschrichtius gibbosus</name>
    <dbReference type="NCBI Taxonomy" id="9764"/>
    <lineage>
        <taxon>Eukaryota</taxon>
        <taxon>Metazoa</taxon>
        <taxon>Chordata</taxon>
        <taxon>Craniata</taxon>
        <taxon>Vertebrata</taxon>
        <taxon>Euteleostomi</taxon>
        <taxon>Mammalia</taxon>
        <taxon>Eutheria</taxon>
        <taxon>Laurasiatheria</taxon>
        <taxon>Artiodactyla</taxon>
        <taxon>Whippomorpha</taxon>
        <taxon>Cetacea</taxon>
        <taxon>Mysticeti</taxon>
        <taxon>Eschrichtiidae</taxon>
        <taxon>Eschrichtius</taxon>
    </lineage>
</organism>
<dbReference type="AlphaFoldDB" id="A0AB34GYG8"/>
<protein>
    <submittedName>
        <fullName evidence="2">Uncharacterized protein</fullName>
    </submittedName>
</protein>
<accession>A0AB34GYG8</accession>
<comment type="caution">
    <text evidence="2">The sequence shown here is derived from an EMBL/GenBank/DDBJ whole genome shotgun (WGS) entry which is preliminary data.</text>
</comment>
<feature type="region of interest" description="Disordered" evidence="1">
    <location>
        <begin position="171"/>
        <end position="207"/>
    </location>
</feature>
<name>A0AB34GYG8_ESCRO</name>
<dbReference type="EMBL" id="JAIQCJ010002014">
    <property type="protein sequence ID" value="KAJ8785537.1"/>
    <property type="molecule type" value="Genomic_DNA"/>
</dbReference>
<keyword evidence="3" id="KW-1185">Reference proteome</keyword>
<feature type="compositionally biased region" description="Low complexity" evidence="1">
    <location>
        <begin position="85"/>
        <end position="97"/>
    </location>
</feature>
<feature type="compositionally biased region" description="Gly residues" evidence="1">
    <location>
        <begin position="185"/>
        <end position="207"/>
    </location>
</feature>